<dbReference type="Pfam" id="PF01565">
    <property type="entry name" value="FAD_binding_4"/>
    <property type="match status" value="1"/>
</dbReference>
<proteinExistence type="inferred from homology"/>
<dbReference type="SUPFAM" id="SSF56176">
    <property type="entry name" value="FAD-binding/transporter-associated domain-like"/>
    <property type="match status" value="1"/>
</dbReference>
<evidence type="ECO:0000256" key="4">
    <source>
        <dbReference type="ARBA" id="ARBA00022827"/>
    </source>
</evidence>
<dbReference type="Proteomes" id="UP000245884">
    <property type="component" value="Unassembled WGS sequence"/>
</dbReference>
<dbReference type="InterPro" id="IPR016166">
    <property type="entry name" value="FAD-bd_PCMH"/>
</dbReference>
<dbReference type="STRING" id="1569628.A0A316UXU9"/>
<keyword evidence="3" id="KW-0285">Flavoprotein</keyword>
<evidence type="ECO:0000256" key="3">
    <source>
        <dbReference type="ARBA" id="ARBA00022630"/>
    </source>
</evidence>
<keyword evidence="5" id="KW-0560">Oxidoreductase</keyword>
<name>A0A316UXU9_9BASI</name>
<protein>
    <submittedName>
        <fullName evidence="8">FAD-binding domain-containing protein</fullName>
    </submittedName>
</protein>
<evidence type="ECO:0000256" key="6">
    <source>
        <dbReference type="SAM" id="SignalP"/>
    </source>
</evidence>
<dbReference type="Pfam" id="PF08031">
    <property type="entry name" value="BBE"/>
    <property type="match status" value="1"/>
</dbReference>
<dbReference type="AlphaFoldDB" id="A0A316UXU9"/>
<evidence type="ECO:0000256" key="2">
    <source>
        <dbReference type="ARBA" id="ARBA00005466"/>
    </source>
</evidence>
<dbReference type="PROSITE" id="PS00862">
    <property type="entry name" value="OX2_COVAL_FAD"/>
    <property type="match status" value="1"/>
</dbReference>
<gene>
    <name evidence="8" type="ORF">BDZ90DRAFT_229167</name>
</gene>
<organism evidence="8 9">
    <name type="scientific">Jaminaea rosea</name>
    <dbReference type="NCBI Taxonomy" id="1569628"/>
    <lineage>
        <taxon>Eukaryota</taxon>
        <taxon>Fungi</taxon>
        <taxon>Dikarya</taxon>
        <taxon>Basidiomycota</taxon>
        <taxon>Ustilaginomycotina</taxon>
        <taxon>Exobasidiomycetes</taxon>
        <taxon>Microstromatales</taxon>
        <taxon>Microstromatales incertae sedis</taxon>
        <taxon>Jaminaea</taxon>
    </lineage>
</organism>
<comment type="cofactor">
    <cofactor evidence="1">
        <name>FAD</name>
        <dbReference type="ChEBI" id="CHEBI:57692"/>
    </cofactor>
</comment>
<dbReference type="Gene3D" id="3.30.465.10">
    <property type="match status" value="1"/>
</dbReference>
<dbReference type="InterPro" id="IPR036318">
    <property type="entry name" value="FAD-bd_PCMH-like_sf"/>
</dbReference>
<accession>A0A316UXU9</accession>
<dbReference type="GeneID" id="37026768"/>
<keyword evidence="6" id="KW-0732">Signal</keyword>
<dbReference type="InterPro" id="IPR050416">
    <property type="entry name" value="FAD-linked_Oxidoreductase"/>
</dbReference>
<comment type="similarity">
    <text evidence="2">Belongs to the oxygen-dependent FAD-linked oxidoreductase family.</text>
</comment>
<dbReference type="Gene3D" id="3.40.462.20">
    <property type="match status" value="1"/>
</dbReference>
<dbReference type="PANTHER" id="PTHR42973:SF39">
    <property type="entry name" value="FAD-BINDING PCMH-TYPE DOMAIN-CONTAINING PROTEIN"/>
    <property type="match status" value="1"/>
</dbReference>
<evidence type="ECO:0000256" key="1">
    <source>
        <dbReference type="ARBA" id="ARBA00001974"/>
    </source>
</evidence>
<dbReference type="PROSITE" id="PS51387">
    <property type="entry name" value="FAD_PCMH"/>
    <property type="match status" value="1"/>
</dbReference>
<evidence type="ECO:0000313" key="8">
    <source>
        <dbReference type="EMBL" id="PWN30136.1"/>
    </source>
</evidence>
<keyword evidence="4" id="KW-0274">FAD</keyword>
<feature type="signal peptide" evidence="6">
    <location>
        <begin position="1"/>
        <end position="21"/>
    </location>
</feature>
<dbReference type="GO" id="GO:0016491">
    <property type="term" value="F:oxidoreductase activity"/>
    <property type="evidence" value="ECO:0007669"/>
    <property type="project" value="UniProtKB-KW"/>
</dbReference>
<keyword evidence="9" id="KW-1185">Reference proteome</keyword>
<dbReference type="GO" id="GO:0071949">
    <property type="term" value="F:FAD binding"/>
    <property type="evidence" value="ECO:0007669"/>
    <property type="project" value="InterPro"/>
</dbReference>
<dbReference type="InterPro" id="IPR006093">
    <property type="entry name" value="Oxy_OxRdtase_FAD_BS"/>
</dbReference>
<feature type="domain" description="FAD-binding PCMH-type" evidence="7">
    <location>
        <begin position="97"/>
        <end position="275"/>
    </location>
</feature>
<dbReference type="InterPro" id="IPR006094">
    <property type="entry name" value="Oxid_FAD_bind_N"/>
</dbReference>
<dbReference type="EMBL" id="KZ819662">
    <property type="protein sequence ID" value="PWN30136.1"/>
    <property type="molecule type" value="Genomic_DNA"/>
</dbReference>
<feature type="chain" id="PRO_5016426258" evidence="6">
    <location>
        <begin position="22"/>
        <end position="615"/>
    </location>
</feature>
<dbReference type="RefSeq" id="XP_025364748.1">
    <property type="nucleotide sequence ID" value="XM_025504945.1"/>
</dbReference>
<dbReference type="OrthoDB" id="415825at2759"/>
<dbReference type="InterPro" id="IPR016169">
    <property type="entry name" value="FAD-bd_PCMH_sub2"/>
</dbReference>
<evidence type="ECO:0000256" key="5">
    <source>
        <dbReference type="ARBA" id="ARBA00023002"/>
    </source>
</evidence>
<sequence length="615" mass="66486">MATSLACLLLAAVASPALVEAVPPFRPPPHLTAAFPQGWERDFGPPPPGLALRSNGLPSESDALLHCLQSSNIETMTSSLNGSAAYWEAAQSDNLRFHYHPEAIVYPRSAKEVSAAVNCVSAHSPRTAIAARSGGHSFAGHGSGGWDGSLVVDLKHLDSIRYDGKSGTAAVGPSARLGDVVKGLWGSSGQLKRAMPHGTCPPVGVGGHALCGGFGPTSRQWGMTTDNLLEAEVVLADGSIVTASPRQNKELLWGLRGAGSNFGIVTRLTFQTYDASGEWVFTEMRWSPSLKTGADAAKVVHAVQTLATDDSMPRSYGFHVQLQPANRGDPPGGPLALHMRGIWHGERAEWERQIESKLLSGLKAAGAPEPDAKTITPMSYRAVMEEWDDFGKPGDKLDTLAERLVRNNFLARTRLTKGQKGFSLASLEGMMAPLLERAKGSEPTLEEPFMWNVYLEMYGGGGKLGARHRDQDVMGASSLPHRDSLWLIQSAAGTWGRNQLPRKAHDVLDELDEGFARALQKDGIEDSGYACYVDAREDAEEATRRHFDQKTAERLKKLKREVDPRNVFRNPQGIAGTEYIDEGATELLEAGTSMIHIRPPLAHPLPRGVRARRAV</sequence>
<dbReference type="InterPro" id="IPR012951">
    <property type="entry name" value="BBE"/>
</dbReference>
<evidence type="ECO:0000259" key="7">
    <source>
        <dbReference type="PROSITE" id="PS51387"/>
    </source>
</evidence>
<reference evidence="8 9" key="1">
    <citation type="journal article" date="2018" name="Mol. Biol. Evol.">
        <title>Broad Genomic Sampling Reveals a Smut Pathogenic Ancestry of the Fungal Clade Ustilaginomycotina.</title>
        <authorList>
            <person name="Kijpornyongpan T."/>
            <person name="Mondo S.J."/>
            <person name="Barry K."/>
            <person name="Sandor L."/>
            <person name="Lee J."/>
            <person name="Lipzen A."/>
            <person name="Pangilinan J."/>
            <person name="LaButti K."/>
            <person name="Hainaut M."/>
            <person name="Henrissat B."/>
            <person name="Grigoriev I.V."/>
            <person name="Spatafora J.W."/>
            <person name="Aime M.C."/>
        </authorList>
    </citation>
    <scope>NUCLEOTIDE SEQUENCE [LARGE SCALE GENOMIC DNA]</scope>
    <source>
        <strain evidence="8 9">MCA 5214</strain>
    </source>
</reference>
<evidence type="ECO:0000313" key="9">
    <source>
        <dbReference type="Proteomes" id="UP000245884"/>
    </source>
</evidence>
<dbReference type="PANTHER" id="PTHR42973">
    <property type="entry name" value="BINDING OXIDOREDUCTASE, PUTATIVE (AFU_ORTHOLOGUE AFUA_1G17690)-RELATED"/>
    <property type="match status" value="1"/>
</dbReference>